<dbReference type="Pfam" id="PF00753">
    <property type="entry name" value="Lactamase_B"/>
    <property type="match status" value="1"/>
</dbReference>
<dbReference type="KEGG" id="vab:WPS_05590"/>
<dbReference type="SMART" id="SM00849">
    <property type="entry name" value="Lactamase_B"/>
    <property type="match status" value="1"/>
</dbReference>
<reference evidence="2 3" key="1">
    <citation type="journal article" date="2022" name="ISME Commun">
        <title>Vulcanimicrobium alpinus gen. nov. sp. nov., the first cultivated representative of the candidate phylum 'Eremiobacterota', is a metabolically versatile aerobic anoxygenic phototroph.</title>
        <authorList>
            <person name="Yabe S."/>
            <person name="Muto K."/>
            <person name="Abe K."/>
            <person name="Yokota A."/>
            <person name="Staudigel H."/>
            <person name="Tebo B.M."/>
        </authorList>
    </citation>
    <scope>NUCLEOTIDE SEQUENCE [LARGE SCALE GENOMIC DNA]</scope>
    <source>
        <strain evidence="2 3">WC8-2</strain>
    </source>
</reference>
<evidence type="ECO:0000313" key="3">
    <source>
        <dbReference type="Proteomes" id="UP001317532"/>
    </source>
</evidence>
<sequence length="337" mass="36591">MTAAPLTSTPADGIVQIRLPMRGNPMRYVNGYLLDDDDGCTLVDCGWKTDDVLASLHAGLAACGRTLADVRRLAITHMHFDHYGQAGTLLRAGVGELHMHPADWDAALQYLTDPLAADAAADAWIARNGLTIVPEDADDDPHHRRSELTRPTHLTADGGRIGRLRAMWTPGHSPGHLCFVDERSGMLLTGDHVLDPVTPHVGNWFGRGGDAMGDYIASLRRVAASGIAHALPAHGERFDHLQRRVAELLAHEAAREAEILAALAFGAQSATDVARALRWRRRGDPFDALPPPHQQFAVAETLAHLEHLRARGVVERDDAAHPVRYIESTNARASEAS</sequence>
<dbReference type="EMBL" id="AP025523">
    <property type="protein sequence ID" value="BDE05283.1"/>
    <property type="molecule type" value="Genomic_DNA"/>
</dbReference>
<dbReference type="Proteomes" id="UP001317532">
    <property type="component" value="Chromosome"/>
</dbReference>
<name>A0AAN1XT86_UNVUL</name>
<dbReference type="InterPro" id="IPR050662">
    <property type="entry name" value="Sec-metab_biosynth-thioest"/>
</dbReference>
<organism evidence="2 3">
    <name type="scientific">Vulcanimicrobium alpinum</name>
    <dbReference type="NCBI Taxonomy" id="3016050"/>
    <lineage>
        <taxon>Bacteria</taxon>
        <taxon>Bacillati</taxon>
        <taxon>Vulcanimicrobiota</taxon>
        <taxon>Vulcanimicrobiia</taxon>
        <taxon>Vulcanimicrobiales</taxon>
        <taxon>Vulcanimicrobiaceae</taxon>
        <taxon>Vulcanimicrobium</taxon>
    </lineage>
</organism>
<dbReference type="PANTHER" id="PTHR23131:SF4">
    <property type="entry name" value="METALLO-BETA-LACTAMASE SUPERFAMILY POTEIN"/>
    <property type="match status" value="1"/>
</dbReference>
<dbReference type="RefSeq" id="WP_317996336.1">
    <property type="nucleotide sequence ID" value="NZ_AP025523.1"/>
</dbReference>
<dbReference type="InterPro" id="IPR001279">
    <property type="entry name" value="Metallo-B-lactamas"/>
</dbReference>
<dbReference type="AlphaFoldDB" id="A0AAN1XT86"/>
<dbReference type="Gene3D" id="3.60.15.10">
    <property type="entry name" value="Ribonuclease Z/Hydroxyacylglutathione hydrolase-like"/>
    <property type="match status" value="1"/>
</dbReference>
<dbReference type="InterPro" id="IPR036388">
    <property type="entry name" value="WH-like_DNA-bd_sf"/>
</dbReference>
<proteinExistence type="predicted"/>
<protein>
    <submittedName>
        <fullName evidence="2">MBL fold metallo-hydrolase</fullName>
    </submittedName>
</protein>
<accession>A0AAN1XT86</accession>
<keyword evidence="3" id="KW-1185">Reference proteome</keyword>
<dbReference type="SUPFAM" id="SSF56281">
    <property type="entry name" value="Metallo-hydrolase/oxidoreductase"/>
    <property type="match status" value="1"/>
</dbReference>
<dbReference type="Gene3D" id="1.10.10.10">
    <property type="entry name" value="Winged helix-like DNA-binding domain superfamily/Winged helix DNA-binding domain"/>
    <property type="match status" value="1"/>
</dbReference>
<dbReference type="PANTHER" id="PTHR23131">
    <property type="entry name" value="ENDORIBONUCLEASE LACTB2"/>
    <property type="match status" value="1"/>
</dbReference>
<evidence type="ECO:0000259" key="1">
    <source>
        <dbReference type="SMART" id="SM00849"/>
    </source>
</evidence>
<dbReference type="InterPro" id="IPR036866">
    <property type="entry name" value="RibonucZ/Hydroxyglut_hydro"/>
</dbReference>
<evidence type="ECO:0000313" key="2">
    <source>
        <dbReference type="EMBL" id="BDE05283.1"/>
    </source>
</evidence>
<feature type="domain" description="Metallo-beta-lactamase" evidence="1">
    <location>
        <begin position="28"/>
        <end position="234"/>
    </location>
</feature>
<gene>
    <name evidence="2" type="ORF">WPS_05590</name>
</gene>